<sequence>MVFCKGKLSSLEALKDLFTIYATCSSQMMNLRKSCIYVGGISNSRLNHIVNLSGFTVSTLPFTYIEASFKGKPKCIHFQPIADKFKAKIANWKASLLSIAGRVQLVKSDVQSMLLHTMSIYSCPIKILRDMEKWIKNFIWSGDVTKRKMVTVAWKKIYAAYDEGVSRAMGNHH</sequence>
<dbReference type="PANTHER" id="PTHR33116">
    <property type="entry name" value="REVERSE TRANSCRIPTASE ZINC-BINDING DOMAIN-CONTAINING PROTEIN-RELATED-RELATED"/>
    <property type="match status" value="1"/>
</dbReference>
<keyword evidence="2" id="KW-0808">Transferase</keyword>
<keyword evidence="2" id="KW-0548">Nucleotidyltransferase</keyword>
<name>Q2HRM1_MEDTR</name>
<reference evidence="2" key="1">
    <citation type="submission" date="2005-04" db="EMBL/GenBank/DDBJ databases">
        <authorList>
            <person name="Town C.D."/>
        </authorList>
    </citation>
    <scope>NUCLEOTIDE SEQUENCE</scope>
</reference>
<keyword evidence="2" id="KW-0695">RNA-directed DNA polymerase</keyword>
<evidence type="ECO:0000313" key="2">
    <source>
        <dbReference type="EMBL" id="ABD33252.2"/>
    </source>
</evidence>
<organism evidence="2">
    <name type="scientific">Medicago truncatula</name>
    <name type="common">Barrel medic</name>
    <name type="synonym">Medicago tribuloides</name>
    <dbReference type="NCBI Taxonomy" id="3880"/>
    <lineage>
        <taxon>Eukaryota</taxon>
        <taxon>Viridiplantae</taxon>
        <taxon>Streptophyta</taxon>
        <taxon>Embryophyta</taxon>
        <taxon>Tracheophyta</taxon>
        <taxon>Spermatophyta</taxon>
        <taxon>Magnoliopsida</taxon>
        <taxon>eudicotyledons</taxon>
        <taxon>Gunneridae</taxon>
        <taxon>Pentapetalae</taxon>
        <taxon>rosids</taxon>
        <taxon>fabids</taxon>
        <taxon>Fabales</taxon>
        <taxon>Fabaceae</taxon>
        <taxon>Papilionoideae</taxon>
        <taxon>50 kb inversion clade</taxon>
        <taxon>NPAAA clade</taxon>
        <taxon>Hologalegina</taxon>
        <taxon>IRL clade</taxon>
        <taxon>Trifolieae</taxon>
        <taxon>Medicago</taxon>
    </lineage>
</organism>
<reference evidence="2" key="2">
    <citation type="submission" date="2007-03" db="EMBL/GenBank/DDBJ databases">
        <authorList>
            <consortium name="The International Medicago Genome Annotation Group"/>
        </authorList>
    </citation>
    <scope>NUCLEOTIDE SEQUENCE</scope>
</reference>
<evidence type="ECO:0000313" key="1">
    <source>
        <dbReference type="EMBL" id="ABD28538.2"/>
    </source>
</evidence>
<protein>
    <submittedName>
        <fullName evidence="2">RNA-directed DNA polymerase, putative</fullName>
    </submittedName>
</protein>
<dbReference type="GO" id="GO:0003964">
    <property type="term" value="F:RNA-directed DNA polymerase activity"/>
    <property type="evidence" value="ECO:0007669"/>
    <property type="project" value="UniProtKB-KW"/>
</dbReference>
<dbReference type="EMBL" id="AC148965">
    <property type="protein sequence ID" value="ABD28538.2"/>
    <property type="molecule type" value="Genomic_DNA"/>
</dbReference>
<gene>
    <name evidence="1" type="ORF">MtrDRAFT_AC148965g28v2</name>
    <name evidence="2" type="ORF">MtrDRAFT_AC158465g17v2</name>
</gene>
<dbReference type="EMBL" id="AC158465">
    <property type="protein sequence ID" value="ABD33252.2"/>
    <property type="molecule type" value="Genomic_DNA"/>
</dbReference>
<dbReference type="PANTHER" id="PTHR33116:SF80">
    <property type="entry name" value="REVERSE TRANSCRIPTASE ZINC-BINDING DOMAIN-CONTAINING PROTEIN"/>
    <property type="match status" value="1"/>
</dbReference>
<proteinExistence type="predicted"/>
<accession>Q2HRM1</accession>
<dbReference type="AlphaFoldDB" id="Q2HRM1"/>